<comment type="caution">
    <text evidence="2">The sequence shown here is derived from an EMBL/GenBank/DDBJ whole genome shotgun (WGS) entry which is preliminary data.</text>
</comment>
<feature type="transmembrane region" description="Helical" evidence="1">
    <location>
        <begin position="88"/>
        <end position="106"/>
    </location>
</feature>
<evidence type="ECO:0000313" key="3">
    <source>
        <dbReference type="Proteomes" id="UP000255036"/>
    </source>
</evidence>
<accession>A0A371AWD2</accession>
<dbReference type="EMBL" id="QRCT01000016">
    <property type="protein sequence ID" value="RDU23904.1"/>
    <property type="molecule type" value="Genomic_DNA"/>
</dbReference>
<evidence type="ECO:0000313" key="2">
    <source>
        <dbReference type="EMBL" id="RDU23904.1"/>
    </source>
</evidence>
<dbReference type="RefSeq" id="WP_115481337.1">
    <property type="nucleotide sequence ID" value="NZ_QRCT01000016.1"/>
</dbReference>
<protein>
    <recommendedName>
        <fullName evidence="4">DUF2178 domain-containing protein</fullName>
    </recommendedName>
</protein>
<sequence length="140" mass="16010">MLKKKSVYVIQILIGVCLIGVALAFRVWGGGYKNLEGVCIGIGAGLFGIGISNFFKREFENKNPDLRRKNEIEYKDERNTMIRNRAKARAADIIQWCILGLAYITILINAAIWVTLVTTLVFLVYHILTIYFMNRFSKEM</sequence>
<dbReference type="OrthoDB" id="2194123at2"/>
<keyword evidence="3" id="KW-1185">Reference proteome</keyword>
<keyword evidence="1" id="KW-1133">Transmembrane helix</keyword>
<feature type="transmembrane region" description="Helical" evidence="1">
    <location>
        <begin position="35"/>
        <end position="55"/>
    </location>
</feature>
<evidence type="ECO:0008006" key="4">
    <source>
        <dbReference type="Google" id="ProtNLM"/>
    </source>
</evidence>
<dbReference type="Proteomes" id="UP000255036">
    <property type="component" value="Unassembled WGS sequence"/>
</dbReference>
<keyword evidence="1" id="KW-0812">Transmembrane</keyword>
<feature type="transmembrane region" description="Helical" evidence="1">
    <location>
        <begin position="7"/>
        <end position="29"/>
    </location>
</feature>
<feature type="transmembrane region" description="Helical" evidence="1">
    <location>
        <begin position="112"/>
        <end position="133"/>
    </location>
</feature>
<gene>
    <name evidence="2" type="ORF">DWV06_06300</name>
</gene>
<keyword evidence="1" id="KW-0472">Membrane</keyword>
<proteinExistence type="predicted"/>
<dbReference type="AlphaFoldDB" id="A0A371AWD2"/>
<evidence type="ECO:0000256" key="1">
    <source>
        <dbReference type="SAM" id="Phobius"/>
    </source>
</evidence>
<organism evidence="2 3">
    <name type="scientific">Anaerosacchariphilus polymeriproducens</name>
    <dbReference type="NCBI Taxonomy" id="1812858"/>
    <lineage>
        <taxon>Bacteria</taxon>
        <taxon>Bacillati</taxon>
        <taxon>Bacillota</taxon>
        <taxon>Clostridia</taxon>
        <taxon>Lachnospirales</taxon>
        <taxon>Lachnospiraceae</taxon>
        <taxon>Anaerosacchariphilus</taxon>
    </lineage>
</organism>
<reference evidence="2 3" key="1">
    <citation type="submission" date="2018-07" db="EMBL/GenBank/DDBJ databases">
        <title>Anaerosacharophilus polymeroproducens gen. nov. sp. nov., an anaerobic bacterium isolated from salt field.</title>
        <authorList>
            <person name="Kim W."/>
            <person name="Yang S.-H."/>
            <person name="Oh J."/>
            <person name="Lee J.-H."/>
            <person name="Kwon K.K."/>
        </authorList>
    </citation>
    <scope>NUCLEOTIDE SEQUENCE [LARGE SCALE GENOMIC DNA]</scope>
    <source>
        <strain evidence="2 3">MCWD5</strain>
    </source>
</reference>
<name>A0A371AWD2_9FIRM</name>